<reference evidence="4 5" key="1">
    <citation type="submission" date="2019-09" db="EMBL/GenBank/DDBJ databases">
        <title>Pimelobacter sp. isolated from Paulinella.</title>
        <authorList>
            <person name="Jeong S.E."/>
        </authorList>
    </citation>
    <scope>NUCLEOTIDE SEQUENCE [LARGE SCALE GENOMIC DNA]</scope>
    <source>
        <strain evidence="4 5">Pch-N</strain>
    </source>
</reference>
<organism evidence="4 5">
    <name type="scientific">Nocardioides simplex</name>
    <name type="common">Arthrobacter simplex</name>
    <dbReference type="NCBI Taxonomy" id="2045"/>
    <lineage>
        <taxon>Bacteria</taxon>
        <taxon>Bacillati</taxon>
        <taxon>Actinomycetota</taxon>
        <taxon>Actinomycetes</taxon>
        <taxon>Propionibacteriales</taxon>
        <taxon>Nocardioidaceae</taxon>
        <taxon>Pimelobacter</taxon>
    </lineage>
</organism>
<dbReference type="Pfam" id="PF11887">
    <property type="entry name" value="Mce4_CUP1"/>
    <property type="match status" value="1"/>
</dbReference>
<evidence type="ECO:0000256" key="1">
    <source>
        <dbReference type="SAM" id="MobiDB-lite"/>
    </source>
</evidence>
<dbReference type="GO" id="GO:0051701">
    <property type="term" value="P:biological process involved in interaction with host"/>
    <property type="evidence" value="ECO:0007669"/>
    <property type="project" value="TreeGrafter"/>
</dbReference>
<dbReference type="GO" id="GO:0005576">
    <property type="term" value="C:extracellular region"/>
    <property type="evidence" value="ECO:0007669"/>
    <property type="project" value="TreeGrafter"/>
</dbReference>
<dbReference type="Pfam" id="PF02470">
    <property type="entry name" value="MlaD"/>
    <property type="match status" value="1"/>
</dbReference>
<feature type="domain" description="Mce/MlaD" evidence="2">
    <location>
        <begin position="43"/>
        <end position="117"/>
    </location>
</feature>
<dbReference type="InterPro" id="IPR003399">
    <property type="entry name" value="Mce/MlaD"/>
</dbReference>
<dbReference type="InterPro" id="IPR005693">
    <property type="entry name" value="Mce"/>
</dbReference>
<dbReference type="EMBL" id="WBVM01000006">
    <property type="protein sequence ID" value="KAB2807168.1"/>
    <property type="molecule type" value="Genomic_DNA"/>
</dbReference>
<dbReference type="PANTHER" id="PTHR33371:SF19">
    <property type="entry name" value="MCE-FAMILY PROTEIN MCE4A"/>
    <property type="match status" value="1"/>
</dbReference>
<dbReference type="Proteomes" id="UP000449906">
    <property type="component" value="Unassembled WGS sequence"/>
</dbReference>
<dbReference type="PANTHER" id="PTHR33371">
    <property type="entry name" value="INTERMEMBRANE PHOSPHOLIPID TRANSPORT SYSTEM BINDING PROTEIN MLAD-RELATED"/>
    <property type="match status" value="1"/>
</dbReference>
<sequence>MSAGMGMGRVRDAALGLGYLGLVLAIVVGTWAAYNQVFTSRSDITLTTGTLGNALQKGSDVKLNGVPVGTVSEIEPRDGGATLTLALQPDVLDQLPADTTARLLPKTLFGERYVALIRPGEGGTTLEPGDTIHQDASSAAVELEEVFDELLPVLQAIQPDKLSAMLGELAQMLRGRGGEMGDTVVAWGQYLHKLNPLTPKLADDLAALGKVAQNYADAAPDLIDALDSMRTTSQTLVDQRTQVSDLFAGVITAADDTNGWMVANSDTIISLSRESRRALEAVSPYAVQFPCLFKALRDFIPVMDKTLGKGTKEPGMHVVLNVTPSRGRYVVGKDDPRYRSTGAPRCPYQDGSVKPVRSRASAGTADDDQPERILPPPSARVQQTFADGAGLGEANSPAENQLIAELMAPAAGVGPADYPAWGSLLVGPLLRGAEVEVR</sequence>
<comment type="caution">
    <text evidence="4">The sequence shown here is derived from an EMBL/GenBank/DDBJ whole genome shotgun (WGS) entry which is preliminary data.</text>
</comment>
<evidence type="ECO:0000259" key="2">
    <source>
        <dbReference type="Pfam" id="PF02470"/>
    </source>
</evidence>
<dbReference type="AlphaFoldDB" id="A0A7J5DQY9"/>
<dbReference type="NCBIfam" id="TIGR00996">
    <property type="entry name" value="Mtu_fam_mce"/>
    <property type="match status" value="1"/>
</dbReference>
<dbReference type="RefSeq" id="WP_151583045.1">
    <property type="nucleotide sequence ID" value="NZ_WBVM01000006.1"/>
</dbReference>
<protein>
    <submittedName>
        <fullName evidence="4">MCE family protein</fullName>
    </submittedName>
</protein>
<proteinExistence type="predicted"/>
<dbReference type="InterPro" id="IPR024516">
    <property type="entry name" value="Mce_C"/>
</dbReference>
<evidence type="ECO:0000259" key="3">
    <source>
        <dbReference type="Pfam" id="PF11887"/>
    </source>
</evidence>
<feature type="domain" description="Mammalian cell entry C-terminal" evidence="3">
    <location>
        <begin position="124"/>
        <end position="344"/>
    </location>
</feature>
<dbReference type="InterPro" id="IPR052336">
    <property type="entry name" value="MlaD_Phospholipid_Transporter"/>
</dbReference>
<evidence type="ECO:0000313" key="4">
    <source>
        <dbReference type="EMBL" id="KAB2807168.1"/>
    </source>
</evidence>
<name>A0A7J5DQY9_NOCSI</name>
<feature type="region of interest" description="Disordered" evidence="1">
    <location>
        <begin position="330"/>
        <end position="376"/>
    </location>
</feature>
<gene>
    <name evidence="4" type="ORF">F9L07_27120</name>
</gene>
<accession>A0A7J5DQY9</accession>
<evidence type="ECO:0000313" key="5">
    <source>
        <dbReference type="Proteomes" id="UP000449906"/>
    </source>
</evidence>